<keyword evidence="2" id="KW-1185">Reference proteome</keyword>
<gene>
    <name evidence="1" type="ORF">CHARACLAT_033657</name>
</gene>
<evidence type="ECO:0000313" key="2">
    <source>
        <dbReference type="Proteomes" id="UP001352852"/>
    </source>
</evidence>
<dbReference type="EMBL" id="JAHUTJ010048909">
    <property type="protein sequence ID" value="MED6282581.1"/>
    <property type="molecule type" value="Genomic_DNA"/>
</dbReference>
<organism evidence="1 2">
    <name type="scientific">Characodon lateralis</name>
    <dbReference type="NCBI Taxonomy" id="208331"/>
    <lineage>
        <taxon>Eukaryota</taxon>
        <taxon>Metazoa</taxon>
        <taxon>Chordata</taxon>
        <taxon>Craniata</taxon>
        <taxon>Vertebrata</taxon>
        <taxon>Euteleostomi</taxon>
        <taxon>Actinopterygii</taxon>
        <taxon>Neopterygii</taxon>
        <taxon>Teleostei</taxon>
        <taxon>Neoteleostei</taxon>
        <taxon>Acanthomorphata</taxon>
        <taxon>Ovalentaria</taxon>
        <taxon>Atherinomorphae</taxon>
        <taxon>Cyprinodontiformes</taxon>
        <taxon>Goodeidae</taxon>
        <taxon>Characodon</taxon>
    </lineage>
</organism>
<protein>
    <submittedName>
        <fullName evidence="1">Uncharacterized protein</fullName>
    </submittedName>
</protein>
<reference evidence="1 2" key="1">
    <citation type="submission" date="2021-06" db="EMBL/GenBank/DDBJ databases">
        <authorList>
            <person name="Palmer J.M."/>
        </authorList>
    </citation>
    <scope>NUCLEOTIDE SEQUENCE [LARGE SCALE GENOMIC DNA]</scope>
    <source>
        <strain evidence="1 2">CL_MEX2019</strain>
        <tissue evidence="1">Muscle</tissue>
    </source>
</reference>
<dbReference type="Proteomes" id="UP001352852">
    <property type="component" value="Unassembled WGS sequence"/>
</dbReference>
<comment type="caution">
    <text evidence="1">The sequence shown here is derived from an EMBL/GenBank/DDBJ whole genome shotgun (WGS) entry which is preliminary data.</text>
</comment>
<name>A0ABU7E6D3_9TELE</name>
<dbReference type="PANTHER" id="PTHR31025:SF19">
    <property type="entry name" value="SI:CH73-42K18.1-RELATED"/>
    <property type="match status" value="1"/>
</dbReference>
<proteinExistence type="predicted"/>
<dbReference type="PANTHER" id="PTHR31025">
    <property type="entry name" value="SI:CH211-196P9.1-RELATED"/>
    <property type="match status" value="1"/>
</dbReference>
<accession>A0ABU7E6D3</accession>
<evidence type="ECO:0000313" key="1">
    <source>
        <dbReference type="EMBL" id="MED6282581.1"/>
    </source>
</evidence>
<sequence>MRGEGLLLYLVCHNTYQAHVEILEEAMKGMQLGLLIGCESGEPDAIPREVFDVAVVEETIVLHNIKDVVVAFSLLMGVIYCMNLEYPYAMKYTFEFLQRVVMKIKPDQASARVHGLRNKILRYKL</sequence>